<dbReference type="GO" id="GO:0016787">
    <property type="term" value="F:hydrolase activity"/>
    <property type="evidence" value="ECO:0007669"/>
    <property type="project" value="UniProtKB-KW"/>
</dbReference>
<dbReference type="AlphaFoldDB" id="A0A543FTS7"/>
<comment type="caution">
    <text evidence="4">The sequence shown here is derived from an EMBL/GenBank/DDBJ whole genome shotgun (WGS) entry which is preliminary data.</text>
</comment>
<dbReference type="Gene3D" id="3.90.79.10">
    <property type="entry name" value="Nucleoside Triphosphate Pyrophosphohydrolase"/>
    <property type="match status" value="1"/>
</dbReference>
<dbReference type="SUPFAM" id="SSF55811">
    <property type="entry name" value="Nudix"/>
    <property type="match status" value="1"/>
</dbReference>
<dbReference type="PANTHER" id="PTHR11839:SF31">
    <property type="entry name" value="ADP-RIBOSE PYROPHOSPHATASE"/>
    <property type="match status" value="1"/>
</dbReference>
<gene>
    <name evidence="4" type="ORF">FB388_4347</name>
</gene>
<proteinExistence type="predicted"/>
<evidence type="ECO:0000313" key="5">
    <source>
        <dbReference type="Proteomes" id="UP000319818"/>
    </source>
</evidence>
<dbReference type="OrthoDB" id="9806150at2"/>
<keyword evidence="5" id="KW-1185">Reference proteome</keyword>
<dbReference type="Pfam" id="PF00293">
    <property type="entry name" value="NUDIX"/>
    <property type="match status" value="1"/>
</dbReference>
<dbReference type="GO" id="GO:0005829">
    <property type="term" value="C:cytosol"/>
    <property type="evidence" value="ECO:0007669"/>
    <property type="project" value="TreeGrafter"/>
</dbReference>
<dbReference type="InterPro" id="IPR000086">
    <property type="entry name" value="NUDIX_hydrolase_dom"/>
</dbReference>
<evidence type="ECO:0000313" key="4">
    <source>
        <dbReference type="EMBL" id="TQM37144.1"/>
    </source>
</evidence>
<dbReference type="Proteomes" id="UP000319818">
    <property type="component" value="Unassembled WGS sequence"/>
</dbReference>
<name>A0A543FTS7_9PSEU</name>
<dbReference type="PANTHER" id="PTHR11839">
    <property type="entry name" value="UDP/ADP-SUGAR PYROPHOSPHATASE"/>
    <property type="match status" value="1"/>
</dbReference>
<accession>A0A543FTS7</accession>
<organism evidence="4 5">
    <name type="scientific">Pseudonocardia cypriaca</name>
    <dbReference type="NCBI Taxonomy" id="882449"/>
    <lineage>
        <taxon>Bacteria</taxon>
        <taxon>Bacillati</taxon>
        <taxon>Actinomycetota</taxon>
        <taxon>Actinomycetes</taxon>
        <taxon>Pseudonocardiales</taxon>
        <taxon>Pseudonocardiaceae</taxon>
        <taxon>Pseudonocardia</taxon>
    </lineage>
</organism>
<evidence type="ECO:0000256" key="2">
    <source>
        <dbReference type="SAM" id="MobiDB-lite"/>
    </source>
</evidence>
<dbReference type="PROSITE" id="PS51462">
    <property type="entry name" value="NUDIX"/>
    <property type="match status" value="1"/>
</dbReference>
<protein>
    <submittedName>
        <fullName evidence="4">ADP-ribose pyrophosphatase</fullName>
    </submittedName>
</protein>
<reference evidence="4 5" key="1">
    <citation type="submission" date="2019-06" db="EMBL/GenBank/DDBJ databases">
        <title>Sequencing the genomes of 1000 actinobacteria strains.</title>
        <authorList>
            <person name="Klenk H.-P."/>
        </authorList>
    </citation>
    <scope>NUCLEOTIDE SEQUENCE [LARGE SCALE GENOMIC DNA]</scope>
    <source>
        <strain evidence="4 5">DSM 45511</strain>
    </source>
</reference>
<dbReference type="InterPro" id="IPR015797">
    <property type="entry name" value="NUDIX_hydrolase-like_dom_sf"/>
</dbReference>
<feature type="region of interest" description="Disordered" evidence="2">
    <location>
        <begin position="193"/>
        <end position="212"/>
    </location>
</feature>
<feature type="domain" description="Nudix hydrolase" evidence="3">
    <location>
        <begin position="43"/>
        <end position="175"/>
    </location>
</feature>
<dbReference type="RefSeq" id="WP_142104008.1">
    <property type="nucleotide sequence ID" value="NZ_VFPH01000002.1"/>
</dbReference>
<dbReference type="CDD" id="cd24158">
    <property type="entry name" value="NUDIX_ADPRase_Rv1700"/>
    <property type="match status" value="1"/>
</dbReference>
<dbReference type="EMBL" id="VFPH01000002">
    <property type="protein sequence ID" value="TQM37144.1"/>
    <property type="molecule type" value="Genomic_DNA"/>
</dbReference>
<sequence>MTAPRHEFTVEASKDIYVGKVMALRADEVVMPGGGLAVREIVEHPGAVAIAALDADDRLMMIHQYRHALRRRLWELPAGLLDVRGEDPLVTAQRELTEETGLAASEWSTLVDLAPSPGFTEEAVRVYLARGLTEVGRPAVEGDEEADLTTRWVSLPVAVRMVLSGTIVNSTTVAGVLAANALAVAPTAARAADAPWPDRPTRFADRVADQVR</sequence>
<dbReference type="GO" id="GO:0006753">
    <property type="term" value="P:nucleoside phosphate metabolic process"/>
    <property type="evidence" value="ECO:0007669"/>
    <property type="project" value="TreeGrafter"/>
</dbReference>
<evidence type="ECO:0000259" key="3">
    <source>
        <dbReference type="PROSITE" id="PS51462"/>
    </source>
</evidence>
<keyword evidence="1" id="KW-0378">Hydrolase</keyword>
<dbReference type="GO" id="GO:0019693">
    <property type="term" value="P:ribose phosphate metabolic process"/>
    <property type="evidence" value="ECO:0007669"/>
    <property type="project" value="TreeGrafter"/>
</dbReference>
<evidence type="ECO:0000256" key="1">
    <source>
        <dbReference type="ARBA" id="ARBA00022801"/>
    </source>
</evidence>
<feature type="compositionally biased region" description="Basic and acidic residues" evidence="2">
    <location>
        <begin position="199"/>
        <end position="212"/>
    </location>
</feature>